<evidence type="ECO:0000256" key="2">
    <source>
        <dbReference type="ARBA" id="ARBA00010617"/>
    </source>
</evidence>
<dbReference type="InterPro" id="IPR002401">
    <property type="entry name" value="Cyt_P450_E_grp-I"/>
</dbReference>
<dbReference type="InterPro" id="IPR036396">
    <property type="entry name" value="Cyt_P450_sf"/>
</dbReference>
<dbReference type="SUPFAM" id="SSF48264">
    <property type="entry name" value="Cytochrome P450"/>
    <property type="match status" value="1"/>
</dbReference>
<dbReference type="Gene3D" id="1.10.630.10">
    <property type="entry name" value="Cytochrome P450"/>
    <property type="match status" value="1"/>
</dbReference>
<evidence type="ECO:0000313" key="8">
    <source>
        <dbReference type="EMBL" id="RXW20791.1"/>
    </source>
</evidence>
<keyword evidence="9" id="KW-1185">Reference proteome</keyword>
<reference evidence="8 9" key="1">
    <citation type="submission" date="2019-01" db="EMBL/GenBank/DDBJ databases">
        <title>Draft genome sequence of Psathyrella aberdarensis IHI B618.</title>
        <authorList>
            <person name="Buettner E."/>
            <person name="Kellner H."/>
        </authorList>
    </citation>
    <scope>NUCLEOTIDE SEQUENCE [LARGE SCALE GENOMIC DNA]</scope>
    <source>
        <strain evidence="8 9">IHI B618</strain>
    </source>
</reference>
<dbReference type="PRINTS" id="PR00463">
    <property type="entry name" value="EP450I"/>
</dbReference>
<keyword evidence="6" id="KW-0349">Heme</keyword>
<protein>
    <recommendedName>
        <fullName evidence="10">Cytochrome P450</fullName>
    </recommendedName>
</protein>
<organism evidence="8 9">
    <name type="scientific">Candolleomyces aberdarensis</name>
    <dbReference type="NCBI Taxonomy" id="2316362"/>
    <lineage>
        <taxon>Eukaryota</taxon>
        <taxon>Fungi</taxon>
        <taxon>Dikarya</taxon>
        <taxon>Basidiomycota</taxon>
        <taxon>Agaricomycotina</taxon>
        <taxon>Agaricomycetes</taxon>
        <taxon>Agaricomycetidae</taxon>
        <taxon>Agaricales</taxon>
        <taxon>Agaricineae</taxon>
        <taxon>Psathyrellaceae</taxon>
        <taxon>Candolleomyces</taxon>
    </lineage>
</organism>
<evidence type="ECO:0000256" key="1">
    <source>
        <dbReference type="ARBA" id="ARBA00001971"/>
    </source>
</evidence>
<evidence type="ECO:0000256" key="3">
    <source>
        <dbReference type="ARBA" id="ARBA00022723"/>
    </source>
</evidence>
<dbReference type="EMBL" id="SDEE01000133">
    <property type="protein sequence ID" value="RXW20791.1"/>
    <property type="molecule type" value="Genomic_DNA"/>
</dbReference>
<comment type="similarity">
    <text evidence="2">Belongs to the cytochrome P450 family.</text>
</comment>
<evidence type="ECO:0000313" key="9">
    <source>
        <dbReference type="Proteomes" id="UP000290288"/>
    </source>
</evidence>
<evidence type="ECO:0000256" key="4">
    <source>
        <dbReference type="ARBA" id="ARBA00023002"/>
    </source>
</evidence>
<dbReference type="GO" id="GO:0005506">
    <property type="term" value="F:iron ion binding"/>
    <property type="evidence" value="ECO:0007669"/>
    <property type="project" value="InterPro"/>
</dbReference>
<comment type="cofactor">
    <cofactor evidence="1 6">
        <name>heme</name>
        <dbReference type="ChEBI" id="CHEBI:30413"/>
    </cofactor>
</comment>
<dbReference type="Pfam" id="PF00067">
    <property type="entry name" value="p450"/>
    <property type="match status" value="1"/>
</dbReference>
<accession>A0A4Q2DNA4</accession>
<evidence type="ECO:0000256" key="7">
    <source>
        <dbReference type="SAM" id="MobiDB-lite"/>
    </source>
</evidence>
<feature type="region of interest" description="Disordered" evidence="7">
    <location>
        <begin position="765"/>
        <end position="814"/>
    </location>
</feature>
<sequence>MSRPAPLSIDTDIIDSPKAVDALRSQFQEWDQEHAKMKERLPKDGRNYVRHARNILPLLESLSEIHPAAKVVVFTFRAVINFQYDRIENELRVNIVLLTQADVVRAVLEVHLVAQGRNGPSAIDSDERLLKRLRKIAEDIKECANAIDTYKKEAKLVKLYKSQEWKLRIMDFNHIFIEHRTSLLQLLSIKMARGVDDLLTKMDVLLSHAFNANQEWEKRVQERLRQYGSLDSWISDMPKVQKLMDLTEDDPTILGRLDPKQGEEKRNQRLNSFLVGIKGNLESTVQILCENNLGTFTKKLDFHTQQLQESISHAATYVVDQLSGPHGRLHHDDLKKLWKEMDWIFCVENKIFSMALHEYYRDRFSVKLPTEQDGEAQNTRKQDEDQWTLEYLGVHAQDICQAIDRDLSGYIRISEVNAFTDEIPEGWTFPQWCVYQGVGWHYEQQIYQKRLQYLLDAYYEVLPHVTPWNRGNVQETGKYLGLFHNLSRGPIIRPYHFLPPRFMEQIRQKVLKQSERYRAGFKKLAHYIDSDDTVRMLFEHNTVESYILPLCVLIMEHCVNVAYISKHYTVDLRDWYLIQDSIHTVWTVVGQRICNLHATFKDKKLNIENAMEDFKDGLYRVCYREHFYGFNEPTENIKWSGLEVECRKNDFDILDNVRFPPAHEGDPSEILAYRTWESFHPDADEIPPSVWPDDEVVAEYYASIDIEPREPSFFPRHLLTLLQQLFEFRVPDYSDPHTEDEYFDFADTALVGDMPFGSSFAYQGVQQDDEGESDEGGEEGGDEEGENDEGGEEAGCQKGTGSEAPNQGSATTSSHRSWHTLLVFQDKIAKDGSGLHSSCQGVQQQLVMAASAILPEGLNSSTVLLVATLGYVYFLLWTFGETKKIPPNAKLVKLPGFSRWTVLPAQSKYYADIVRAPDKHLSSQQAVNEFLQAELTLHTDEIGDNIQIPVIVNTLNRSLGDLVPLVHDEAVLAFDEAFPFDDSEGKSEDGWKSFKISRPIMSIVGRVSNRILVGLPLCRNEKYINTNIDFAVEVVVMSYILLAVPAFIRNLVNKLISPIPKRVKQSTAFIQPLIDERKEKEEKFGEGYEKPFDFLSWLMDTARKYNKPDRDVILRMMSTNFGSIHTTSLTFTNAMLTLLAHPQYIEPIREECDRCVQEEGWTKAAMDKMVFLDSFMKESQRVDVVAAILGNRLAISDFTLKLSSDGDADSSSSEGVFIPKGTMLAANFLDAHFDKAVWSGEDPDSFDPYRFMKIQKETGRQWVITTTSPNILTFGHGRHACPGRYLAAQEMKLMMAYLVMKYDMKLPGSEKTTPQRPRNLWIGNNSMPDPRVRVLLKRRSEASSVGL</sequence>
<dbReference type="Proteomes" id="UP000290288">
    <property type="component" value="Unassembled WGS sequence"/>
</dbReference>
<keyword evidence="3 6" id="KW-0479">Metal-binding</keyword>
<dbReference type="GO" id="GO:0004497">
    <property type="term" value="F:monooxygenase activity"/>
    <property type="evidence" value="ECO:0007669"/>
    <property type="project" value="InterPro"/>
</dbReference>
<keyword evidence="4" id="KW-0560">Oxidoreductase</keyword>
<dbReference type="OrthoDB" id="3222020at2759"/>
<dbReference type="CDD" id="cd11041">
    <property type="entry name" value="CYP503A1-like"/>
    <property type="match status" value="1"/>
</dbReference>
<dbReference type="PANTHER" id="PTHR46206">
    <property type="entry name" value="CYTOCHROME P450"/>
    <property type="match status" value="1"/>
</dbReference>
<dbReference type="GO" id="GO:0020037">
    <property type="term" value="F:heme binding"/>
    <property type="evidence" value="ECO:0007669"/>
    <property type="project" value="InterPro"/>
</dbReference>
<gene>
    <name evidence="8" type="ORF">EST38_g5070</name>
</gene>
<name>A0A4Q2DNA4_9AGAR</name>
<feature type="binding site" description="axial binding residue" evidence="6">
    <location>
        <position position="1281"/>
    </location>
    <ligand>
        <name>heme</name>
        <dbReference type="ChEBI" id="CHEBI:30413"/>
    </ligand>
    <ligandPart>
        <name>Fe</name>
        <dbReference type="ChEBI" id="CHEBI:18248"/>
    </ligandPart>
</feature>
<evidence type="ECO:0008006" key="10">
    <source>
        <dbReference type="Google" id="ProtNLM"/>
    </source>
</evidence>
<dbReference type="PROSITE" id="PS00086">
    <property type="entry name" value="CYTOCHROME_P450"/>
    <property type="match status" value="1"/>
</dbReference>
<feature type="compositionally biased region" description="Polar residues" evidence="7">
    <location>
        <begin position="799"/>
        <end position="814"/>
    </location>
</feature>
<comment type="caution">
    <text evidence="8">The sequence shown here is derived from an EMBL/GenBank/DDBJ whole genome shotgun (WGS) entry which is preliminary data.</text>
</comment>
<dbReference type="GO" id="GO:0016705">
    <property type="term" value="F:oxidoreductase activity, acting on paired donors, with incorporation or reduction of molecular oxygen"/>
    <property type="evidence" value="ECO:0007669"/>
    <property type="project" value="InterPro"/>
</dbReference>
<dbReference type="STRING" id="2316362.A0A4Q2DNA4"/>
<feature type="compositionally biased region" description="Acidic residues" evidence="7">
    <location>
        <begin position="767"/>
        <end position="792"/>
    </location>
</feature>
<dbReference type="InterPro" id="IPR001128">
    <property type="entry name" value="Cyt_P450"/>
</dbReference>
<dbReference type="InterPro" id="IPR017972">
    <property type="entry name" value="Cyt_P450_CS"/>
</dbReference>
<proteinExistence type="inferred from homology"/>
<evidence type="ECO:0000256" key="5">
    <source>
        <dbReference type="ARBA" id="ARBA00023004"/>
    </source>
</evidence>
<evidence type="ECO:0000256" key="6">
    <source>
        <dbReference type="PIRSR" id="PIRSR602401-1"/>
    </source>
</evidence>
<keyword evidence="5 6" id="KW-0408">Iron</keyword>